<feature type="domain" description="D-isomer specific 2-hydroxyacid dehydrogenase NAD-binding" evidence="6">
    <location>
        <begin position="111"/>
        <end position="292"/>
    </location>
</feature>
<evidence type="ECO:0000313" key="8">
    <source>
        <dbReference type="Proteomes" id="UP000627446"/>
    </source>
</evidence>
<gene>
    <name evidence="7" type="ORF">H8K36_10500</name>
</gene>
<comment type="similarity">
    <text evidence="1 4">Belongs to the D-isomer specific 2-hydroxyacid dehydrogenase family.</text>
</comment>
<dbReference type="GO" id="GO:0051287">
    <property type="term" value="F:NAD binding"/>
    <property type="evidence" value="ECO:0007669"/>
    <property type="project" value="InterPro"/>
</dbReference>
<dbReference type="PANTHER" id="PTHR42789:SF1">
    <property type="entry name" value="D-ISOMER SPECIFIC 2-HYDROXYACID DEHYDROGENASE FAMILY PROTEIN (AFU_ORTHOLOGUE AFUA_6G10090)"/>
    <property type="match status" value="1"/>
</dbReference>
<dbReference type="CDD" id="cd12169">
    <property type="entry name" value="PGDH_like_1"/>
    <property type="match status" value="1"/>
</dbReference>
<reference evidence="7" key="1">
    <citation type="submission" date="2020-08" db="EMBL/GenBank/DDBJ databases">
        <title>Novel species isolated from subtropical streams in China.</title>
        <authorList>
            <person name="Lu H."/>
        </authorList>
    </citation>
    <scope>NUCLEOTIDE SEQUENCE</scope>
    <source>
        <strain evidence="7">LX22W</strain>
    </source>
</reference>
<accession>A0A923KLF9</accession>
<evidence type="ECO:0000259" key="5">
    <source>
        <dbReference type="Pfam" id="PF00389"/>
    </source>
</evidence>
<dbReference type="InterPro" id="IPR036291">
    <property type="entry name" value="NAD(P)-bd_dom_sf"/>
</dbReference>
<dbReference type="AlphaFoldDB" id="A0A923KLF9"/>
<dbReference type="PANTHER" id="PTHR42789">
    <property type="entry name" value="D-ISOMER SPECIFIC 2-HYDROXYACID DEHYDROGENASE FAMILY PROTEIN (AFU_ORTHOLOGUE AFUA_6G10090)"/>
    <property type="match status" value="1"/>
</dbReference>
<keyword evidence="2 4" id="KW-0560">Oxidoreductase</keyword>
<evidence type="ECO:0000313" key="7">
    <source>
        <dbReference type="EMBL" id="MBC3881805.1"/>
    </source>
</evidence>
<dbReference type="InterPro" id="IPR006139">
    <property type="entry name" value="D-isomer_2_OHA_DH_cat_dom"/>
</dbReference>
<dbReference type="GO" id="GO:0016616">
    <property type="term" value="F:oxidoreductase activity, acting on the CH-OH group of donors, NAD or NADP as acceptor"/>
    <property type="evidence" value="ECO:0007669"/>
    <property type="project" value="InterPro"/>
</dbReference>
<evidence type="ECO:0000259" key="6">
    <source>
        <dbReference type="Pfam" id="PF02826"/>
    </source>
</evidence>
<dbReference type="Proteomes" id="UP000627446">
    <property type="component" value="Unassembled WGS sequence"/>
</dbReference>
<evidence type="ECO:0000256" key="3">
    <source>
        <dbReference type="ARBA" id="ARBA00023027"/>
    </source>
</evidence>
<organism evidence="7 8">
    <name type="scientific">Undibacterium nitidum</name>
    <dbReference type="NCBI Taxonomy" id="2762298"/>
    <lineage>
        <taxon>Bacteria</taxon>
        <taxon>Pseudomonadati</taxon>
        <taxon>Pseudomonadota</taxon>
        <taxon>Betaproteobacteria</taxon>
        <taxon>Burkholderiales</taxon>
        <taxon>Oxalobacteraceae</taxon>
        <taxon>Undibacterium</taxon>
    </lineage>
</organism>
<dbReference type="Gene3D" id="3.40.50.720">
    <property type="entry name" value="NAD(P)-binding Rossmann-like Domain"/>
    <property type="match status" value="2"/>
</dbReference>
<dbReference type="SUPFAM" id="SSF51735">
    <property type="entry name" value="NAD(P)-binding Rossmann-fold domains"/>
    <property type="match status" value="1"/>
</dbReference>
<dbReference type="EMBL" id="JACOFZ010000003">
    <property type="protein sequence ID" value="MBC3881805.1"/>
    <property type="molecule type" value="Genomic_DNA"/>
</dbReference>
<evidence type="ECO:0000256" key="1">
    <source>
        <dbReference type="ARBA" id="ARBA00005854"/>
    </source>
</evidence>
<proteinExistence type="inferred from homology"/>
<keyword evidence="3" id="KW-0520">NAD</keyword>
<comment type="caution">
    <text evidence="7">The sequence shown here is derived from an EMBL/GenBank/DDBJ whole genome shotgun (WGS) entry which is preliminary data.</text>
</comment>
<dbReference type="SUPFAM" id="SSF52283">
    <property type="entry name" value="Formate/glycerate dehydrogenase catalytic domain-like"/>
    <property type="match status" value="1"/>
</dbReference>
<dbReference type="Pfam" id="PF00389">
    <property type="entry name" value="2-Hacid_dh"/>
    <property type="match status" value="1"/>
</dbReference>
<feature type="domain" description="D-isomer specific 2-hydroxyacid dehydrogenase catalytic" evidence="5">
    <location>
        <begin position="17"/>
        <end position="316"/>
    </location>
</feature>
<evidence type="ECO:0000256" key="2">
    <source>
        <dbReference type="ARBA" id="ARBA00023002"/>
    </source>
</evidence>
<dbReference type="RefSeq" id="WP_186916531.1">
    <property type="nucleotide sequence ID" value="NZ_JACOFZ010000003.1"/>
</dbReference>
<evidence type="ECO:0000256" key="4">
    <source>
        <dbReference type="RuleBase" id="RU003719"/>
    </source>
</evidence>
<sequence length="321" mass="35781">MKIAILDDYQDAVRQLDCFQILREHEVKVFNNRAVGLGQLAIRLAPFDAIVLIRERTVLNRALLAKLPKLKVISQTGKVSGNIDIEAAKELGITVLEGHGDPTAPAELAWALIMASSRKIPQYSALLQDHVWQTASLYPQWNGLGRVLKGRTLGIWGYGKIGQLVAQYAKAFGMRIQIWGSEQSRQRALADGFMPAESKPHFFASSDIVSLHLRLNDATRGIVEAQDLALMKSDALLVNISRAELIAETALAKALDNGRPGYAAIDVYESEPLPREDTLRNRENVLLTPHIGFVERDSYELYFGTAFTNLIEHVKSHREFK</sequence>
<protein>
    <submittedName>
        <fullName evidence="7">D-2-hydroxyacid dehydrogenase family protein</fullName>
    </submittedName>
</protein>
<dbReference type="Pfam" id="PF02826">
    <property type="entry name" value="2-Hacid_dh_C"/>
    <property type="match status" value="1"/>
</dbReference>
<keyword evidence="8" id="KW-1185">Reference proteome</keyword>
<dbReference type="InterPro" id="IPR050857">
    <property type="entry name" value="D-2-hydroxyacid_DH"/>
</dbReference>
<name>A0A923KLF9_9BURK</name>
<dbReference type="InterPro" id="IPR006140">
    <property type="entry name" value="D-isomer_DH_NAD-bd"/>
</dbReference>